<dbReference type="PANTHER" id="PTHR21666:SF290">
    <property type="entry name" value="PEPTIDASE M23 DOMAIN PROTEIN"/>
    <property type="match status" value="1"/>
</dbReference>
<dbReference type="InterPro" id="IPR016047">
    <property type="entry name" value="M23ase_b-sheet_dom"/>
</dbReference>
<evidence type="ECO:0000313" key="3">
    <source>
        <dbReference type="Proteomes" id="UP001211249"/>
    </source>
</evidence>
<organism evidence="2 3">
    <name type="scientific">Dolichospermum planctonicum CS-1226</name>
    <dbReference type="NCBI Taxonomy" id="3021751"/>
    <lineage>
        <taxon>Bacteria</taxon>
        <taxon>Bacillati</taxon>
        <taxon>Cyanobacteriota</taxon>
        <taxon>Cyanophyceae</taxon>
        <taxon>Nostocales</taxon>
        <taxon>Aphanizomenonaceae</taxon>
        <taxon>Dolichospermum</taxon>
        <taxon>Dolichospermum planctonicum</taxon>
    </lineage>
</organism>
<proteinExistence type="predicted"/>
<name>A0ABT5ACW3_9CYAN</name>
<dbReference type="EMBL" id="JAQMUC010000004">
    <property type="protein sequence ID" value="MDB9534321.1"/>
    <property type="molecule type" value="Genomic_DNA"/>
</dbReference>
<dbReference type="InterPro" id="IPR011055">
    <property type="entry name" value="Dup_hybrid_motif"/>
</dbReference>
<dbReference type="Gene3D" id="3.10.350.10">
    <property type="entry name" value="LysM domain"/>
    <property type="match status" value="1"/>
</dbReference>
<dbReference type="Proteomes" id="UP001211249">
    <property type="component" value="Unassembled WGS sequence"/>
</dbReference>
<dbReference type="CDD" id="cd00118">
    <property type="entry name" value="LysM"/>
    <property type="match status" value="1"/>
</dbReference>
<sequence>MKLSYCSLFFPTFFSTLGLLSTQPQSQTANARPINCPSPVLARIQRYQVGAGETLAAIASRYHLAPETIIAMNPSVGKGVISAGTILQIPPFNGMVVEIPPHQSWRQIASKYQVRPDTVFEINGCQKNPKFVFLPVIPNVKFASGMVAKDTNSVTINGKITGYPLPNTTLNTTKVALGYGWNYHPVTKEPIFHSGVDLLAPVGTPVVAIAPGIVVFAKEQGSYGKLVVINHADGLQSRYAQLESIKVTLGEKVNKGHILGTVGTTGKPTSIQPHLHFEIRVNGFLGWEAKDPKGSF</sequence>
<dbReference type="InterPro" id="IPR018392">
    <property type="entry name" value="LysM"/>
</dbReference>
<evidence type="ECO:0000313" key="2">
    <source>
        <dbReference type="EMBL" id="MDB9534321.1"/>
    </source>
</evidence>
<dbReference type="PANTHER" id="PTHR21666">
    <property type="entry name" value="PEPTIDASE-RELATED"/>
    <property type="match status" value="1"/>
</dbReference>
<dbReference type="SMART" id="SM00257">
    <property type="entry name" value="LysM"/>
    <property type="match status" value="1"/>
</dbReference>
<dbReference type="Pfam" id="PF01476">
    <property type="entry name" value="LysM"/>
    <property type="match status" value="1"/>
</dbReference>
<comment type="caution">
    <text evidence="2">The sequence shown here is derived from an EMBL/GenBank/DDBJ whole genome shotgun (WGS) entry which is preliminary data.</text>
</comment>
<dbReference type="Gene3D" id="2.70.70.10">
    <property type="entry name" value="Glucose Permease (Domain IIA)"/>
    <property type="match status" value="1"/>
</dbReference>
<reference evidence="2 3" key="1">
    <citation type="submission" date="2023-01" db="EMBL/GenBank/DDBJ databases">
        <title>Genomes from the Australian National Cyanobacteria Reference Collection.</title>
        <authorList>
            <person name="Willis A."/>
            <person name="Lee E.M.F."/>
        </authorList>
    </citation>
    <scope>NUCLEOTIDE SEQUENCE [LARGE SCALE GENOMIC DNA]</scope>
    <source>
        <strain evidence="2 3">CS-1226</strain>
    </source>
</reference>
<keyword evidence="3" id="KW-1185">Reference proteome</keyword>
<protein>
    <submittedName>
        <fullName evidence="2">M23 family metallopeptidase</fullName>
    </submittedName>
</protein>
<dbReference type="SUPFAM" id="SSF51261">
    <property type="entry name" value="Duplicated hybrid motif"/>
    <property type="match status" value="1"/>
</dbReference>
<dbReference type="RefSeq" id="WP_271794421.1">
    <property type="nucleotide sequence ID" value="NZ_JAQMUC010000004.1"/>
</dbReference>
<evidence type="ECO:0000259" key="1">
    <source>
        <dbReference type="PROSITE" id="PS51782"/>
    </source>
</evidence>
<dbReference type="CDD" id="cd12797">
    <property type="entry name" value="M23_peptidase"/>
    <property type="match status" value="1"/>
</dbReference>
<dbReference type="PROSITE" id="PS51782">
    <property type="entry name" value="LYSM"/>
    <property type="match status" value="1"/>
</dbReference>
<gene>
    <name evidence="2" type="ORF">PN451_00425</name>
</gene>
<dbReference type="InterPro" id="IPR036779">
    <property type="entry name" value="LysM_dom_sf"/>
</dbReference>
<accession>A0ABT5ACW3</accession>
<dbReference type="InterPro" id="IPR050570">
    <property type="entry name" value="Cell_wall_metabolism_enzyme"/>
</dbReference>
<feature type="domain" description="LysM" evidence="1">
    <location>
        <begin position="45"/>
        <end position="89"/>
    </location>
</feature>
<dbReference type="Pfam" id="PF01551">
    <property type="entry name" value="Peptidase_M23"/>
    <property type="match status" value="1"/>
</dbReference>